<gene>
    <name evidence="2" type="ORF">Ade02nite_70430</name>
</gene>
<comment type="caution">
    <text evidence="2">The sequence shown here is derived from an EMBL/GenBank/DDBJ whole genome shotgun (WGS) entry which is preliminary data.</text>
</comment>
<sequence>MEKQGLGLPWIALAGLALLAVPRVVLHDLDVVQEGDAVNLLLVFVPLVIWIVVAVLAKVPRPFLTLLVVGAIYGVFLALVHQLLWDRSVGAGAALGGNLEGRLPPGAEEFVIRTFAVVSSLFTGLLAGAVTGLVAWGASRALGRTPARPRE</sequence>
<feature type="transmembrane region" description="Helical" evidence="1">
    <location>
        <begin position="63"/>
        <end position="85"/>
    </location>
</feature>
<dbReference type="EMBL" id="BOMI01000146">
    <property type="protein sequence ID" value="GID78402.1"/>
    <property type="molecule type" value="Genomic_DNA"/>
</dbReference>
<accession>A0ABQ3YEJ2</accession>
<protein>
    <submittedName>
        <fullName evidence="2">Uncharacterized protein</fullName>
    </submittedName>
</protein>
<feature type="transmembrane region" description="Helical" evidence="1">
    <location>
        <begin position="7"/>
        <end position="25"/>
    </location>
</feature>
<keyword evidence="3" id="KW-1185">Reference proteome</keyword>
<dbReference type="RefSeq" id="WP_203773289.1">
    <property type="nucleotide sequence ID" value="NZ_BAAABO010000038.1"/>
</dbReference>
<evidence type="ECO:0000313" key="3">
    <source>
        <dbReference type="Proteomes" id="UP000609879"/>
    </source>
</evidence>
<dbReference type="Proteomes" id="UP000609879">
    <property type="component" value="Unassembled WGS sequence"/>
</dbReference>
<name>A0ABQ3YEJ2_9ACTN</name>
<keyword evidence="1" id="KW-0472">Membrane</keyword>
<reference evidence="2 3" key="1">
    <citation type="submission" date="2021-01" db="EMBL/GenBank/DDBJ databases">
        <title>Whole genome shotgun sequence of Actinoplanes deccanensis NBRC 13994.</title>
        <authorList>
            <person name="Komaki H."/>
            <person name="Tamura T."/>
        </authorList>
    </citation>
    <scope>NUCLEOTIDE SEQUENCE [LARGE SCALE GENOMIC DNA]</scope>
    <source>
        <strain evidence="2 3">NBRC 13994</strain>
    </source>
</reference>
<feature type="transmembrane region" description="Helical" evidence="1">
    <location>
        <begin position="110"/>
        <end position="138"/>
    </location>
</feature>
<keyword evidence="1" id="KW-0812">Transmembrane</keyword>
<feature type="transmembrane region" description="Helical" evidence="1">
    <location>
        <begin position="37"/>
        <end position="56"/>
    </location>
</feature>
<organism evidence="2 3">
    <name type="scientific">Paractinoplanes deccanensis</name>
    <dbReference type="NCBI Taxonomy" id="113561"/>
    <lineage>
        <taxon>Bacteria</taxon>
        <taxon>Bacillati</taxon>
        <taxon>Actinomycetota</taxon>
        <taxon>Actinomycetes</taxon>
        <taxon>Micromonosporales</taxon>
        <taxon>Micromonosporaceae</taxon>
        <taxon>Paractinoplanes</taxon>
    </lineage>
</organism>
<keyword evidence="1" id="KW-1133">Transmembrane helix</keyword>
<evidence type="ECO:0000256" key="1">
    <source>
        <dbReference type="SAM" id="Phobius"/>
    </source>
</evidence>
<proteinExistence type="predicted"/>
<evidence type="ECO:0000313" key="2">
    <source>
        <dbReference type="EMBL" id="GID78402.1"/>
    </source>
</evidence>